<keyword evidence="3 8" id="KW-0808">Transferase</keyword>
<evidence type="ECO:0000256" key="1">
    <source>
        <dbReference type="ARBA" id="ARBA00009558"/>
    </source>
</evidence>
<evidence type="ECO:0000256" key="8">
    <source>
        <dbReference type="RuleBase" id="RU361228"/>
    </source>
</evidence>
<evidence type="ECO:0000256" key="2">
    <source>
        <dbReference type="ARBA" id="ARBA00022676"/>
    </source>
</evidence>
<dbReference type="GO" id="GO:0008270">
    <property type="term" value="F:zinc ion binding"/>
    <property type="evidence" value="ECO:0007669"/>
    <property type="project" value="UniProtKB-KW"/>
</dbReference>
<evidence type="ECO:0000313" key="9">
    <source>
        <dbReference type="EMBL" id="CAF1340226.1"/>
    </source>
</evidence>
<evidence type="ECO:0000256" key="3">
    <source>
        <dbReference type="ARBA" id="ARBA00022679"/>
    </source>
</evidence>
<evidence type="ECO:0000256" key="5">
    <source>
        <dbReference type="ARBA" id="ARBA00022737"/>
    </source>
</evidence>
<evidence type="ECO:0000256" key="4">
    <source>
        <dbReference type="ARBA" id="ARBA00022695"/>
    </source>
</evidence>
<comment type="catalytic activity">
    <reaction evidence="6 8">
        <text>L-arginyl-[protein] + NAD(+) = N(omega)-(ADP-D-ribosyl)-L-arginyl-[protein] + nicotinamide + H(+)</text>
        <dbReference type="Rhea" id="RHEA:19149"/>
        <dbReference type="Rhea" id="RHEA-COMP:10532"/>
        <dbReference type="Rhea" id="RHEA-COMP:15087"/>
        <dbReference type="ChEBI" id="CHEBI:15378"/>
        <dbReference type="ChEBI" id="CHEBI:17154"/>
        <dbReference type="ChEBI" id="CHEBI:29965"/>
        <dbReference type="ChEBI" id="CHEBI:57540"/>
        <dbReference type="ChEBI" id="CHEBI:142554"/>
        <dbReference type="EC" id="2.4.2.31"/>
    </reaction>
</comment>
<comment type="similarity">
    <text evidence="1 8">Belongs to the Arg-specific ADP-ribosyltransferase family.</text>
</comment>
<feature type="repeat" description="NHL" evidence="7">
    <location>
        <begin position="428"/>
        <end position="458"/>
    </location>
</feature>
<dbReference type="GO" id="GO:0106274">
    <property type="term" value="F:NAD+-protein-arginine ADP-ribosyltransferase activity"/>
    <property type="evidence" value="ECO:0007669"/>
    <property type="project" value="UniProtKB-EC"/>
</dbReference>
<dbReference type="Gene3D" id="2.120.10.30">
    <property type="entry name" value="TolB, C-terminal domain"/>
    <property type="match status" value="2"/>
</dbReference>
<dbReference type="InterPro" id="IPR001258">
    <property type="entry name" value="NHL_repeat"/>
</dbReference>
<dbReference type="EMBL" id="CAJNOJ010000709">
    <property type="protein sequence ID" value="CAF1513176.1"/>
    <property type="molecule type" value="Genomic_DNA"/>
</dbReference>
<comment type="caution">
    <text evidence="9">The sequence shown here is derived from an EMBL/GenBank/DDBJ whole genome shotgun (WGS) entry which is preliminary data.</text>
</comment>
<evidence type="ECO:0000313" key="10">
    <source>
        <dbReference type="EMBL" id="CAF1513176.1"/>
    </source>
</evidence>
<evidence type="ECO:0000256" key="6">
    <source>
        <dbReference type="ARBA" id="ARBA00047597"/>
    </source>
</evidence>
<accession>A0A815GLN3</accession>
<reference evidence="9" key="1">
    <citation type="submission" date="2021-02" db="EMBL/GenBank/DDBJ databases">
        <authorList>
            <person name="Nowell W R."/>
        </authorList>
    </citation>
    <scope>NUCLEOTIDE SEQUENCE</scope>
</reference>
<dbReference type="EC" id="2.4.2.31" evidence="8"/>
<evidence type="ECO:0000256" key="7">
    <source>
        <dbReference type="PROSITE-ProRule" id="PRU00504"/>
    </source>
</evidence>
<protein>
    <recommendedName>
        <fullName evidence="8">NAD(P)(+)--arginine ADP-ribosyltransferase</fullName>
        <ecNumber evidence="8">2.4.2.31</ecNumber>
    </recommendedName>
    <alternativeName>
        <fullName evidence="8">Mono(ADP-ribosyl)transferase</fullName>
    </alternativeName>
</protein>
<dbReference type="OrthoDB" id="423533at2759"/>
<keyword evidence="8" id="KW-0521">NADP</keyword>
<dbReference type="AlphaFoldDB" id="A0A815GLN3"/>
<dbReference type="EMBL" id="CAJNOR010002780">
    <property type="protein sequence ID" value="CAF1340226.1"/>
    <property type="molecule type" value="Genomic_DNA"/>
</dbReference>
<dbReference type="CDD" id="cd05819">
    <property type="entry name" value="NHL"/>
    <property type="match status" value="1"/>
</dbReference>
<dbReference type="Pfam" id="PF01436">
    <property type="entry name" value="NHL"/>
    <property type="match status" value="2"/>
</dbReference>
<sequence>MLMNEVAERFLHLDFESNEILTILHEYKTYPLVPIKEAIEPIKALLYNSDSMIKLAKKNCRKPPDGLTQDESCAIYLYTMPRPSPHLSLFQLLHESFYSKKRDALTPWFLYLRLFFTALYKLPSYKGLVYHGTGKNQIDQYERERSWWQISSCTEKMNLIDSLMENNGERTIFSIECSNGKSIRYHSHFPGENEILLLPGISFQIVGKWKAGKDLFVIQLKEQISTVNILTPLPAKAKPLETKWKQFGVTILEENQLNSPQGIFIDKNKTIFIVDCNNHRIVRHGKEGRVIDQLNHPINVISDQEDQSLIITDLGNRRVIRWQNEDQREILIDNIVCYGLTMDKFGFIYVTDQEKNEVRRWKQSDQQGFVVAGGNGKGNQLNQLSCPTYIFVDDQQSIYVSDNSNHRVMKWRKGAKEGIIVAGGHGQGKKLNQLSYPAGVLVDQRGQIYVADSWNNRVMRWCEEKKEGEIIVGGNGEGNQSNQLNGPTGLAFDCEENLYVADCINSRIQKYEISLK</sequence>
<dbReference type="PANTHER" id="PTHR24104">
    <property type="entry name" value="E3 UBIQUITIN-PROTEIN LIGASE NHLRC1-RELATED"/>
    <property type="match status" value="1"/>
</dbReference>
<keyword evidence="2 8" id="KW-0328">Glycosyltransferase</keyword>
<dbReference type="Pfam" id="PF01129">
    <property type="entry name" value="ART"/>
    <property type="match status" value="1"/>
</dbReference>
<dbReference type="Proteomes" id="UP000663828">
    <property type="component" value="Unassembled WGS sequence"/>
</dbReference>
<keyword evidence="4" id="KW-0548">Nucleotidyltransferase</keyword>
<dbReference type="PANTHER" id="PTHR24104:SF25">
    <property type="entry name" value="PROTEIN LIN-41"/>
    <property type="match status" value="1"/>
</dbReference>
<keyword evidence="5" id="KW-0677">Repeat</keyword>
<dbReference type="GO" id="GO:0016779">
    <property type="term" value="F:nucleotidyltransferase activity"/>
    <property type="evidence" value="ECO:0007669"/>
    <property type="project" value="UniProtKB-KW"/>
</dbReference>
<dbReference type="SUPFAM" id="SSF56399">
    <property type="entry name" value="ADP-ribosylation"/>
    <property type="match status" value="1"/>
</dbReference>
<proteinExistence type="inferred from homology"/>
<keyword evidence="8" id="KW-0520">NAD</keyword>
<dbReference type="SUPFAM" id="SSF101898">
    <property type="entry name" value="NHL repeat"/>
    <property type="match status" value="1"/>
</dbReference>
<organism evidence="9 11">
    <name type="scientific">Adineta ricciae</name>
    <name type="common">Rotifer</name>
    <dbReference type="NCBI Taxonomy" id="249248"/>
    <lineage>
        <taxon>Eukaryota</taxon>
        <taxon>Metazoa</taxon>
        <taxon>Spiralia</taxon>
        <taxon>Gnathifera</taxon>
        <taxon>Rotifera</taxon>
        <taxon>Eurotatoria</taxon>
        <taxon>Bdelloidea</taxon>
        <taxon>Adinetida</taxon>
        <taxon>Adinetidae</taxon>
        <taxon>Adineta</taxon>
    </lineage>
</organism>
<dbReference type="InterPro" id="IPR000768">
    <property type="entry name" value="ART"/>
</dbReference>
<dbReference type="Gene3D" id="3.90.176.10">
    <property type="entry name" value="Toxin ADP-ribosyltransferase, Chain A, domain 1"/>
    <property type="match status" value="1"/>
</dbReference>
<dbReference type="Proteomes" id="UP000663852">
    <property type="component" value="Unassembled WGS sequence"/>
</dbReference>
<dbReference type="InterPro" id="IPR050952">
    <property type="entry name" value="TRIM-NHL_E3_ligases"/>
</dbReference>
<feature type="repeat" description="NHL" evidence="7">
    <location>
        <begin position="483"/>
        <end position="514"/>
    </location>
</feature>
<dbReference type="PROSITE" id="PS51125">
    <property type="entry name" value="NHL"/>
    <property type="match status" value="2"/>
</dbReference>
<name>A0A815GLN3_ADIRI</name>
<gene>
    <name evidence="10" type="ORF">EDS130_LOCUS43381</name>
    <name evidence="9" type="ORF">XAT740_LOCUS30912</name>
</gene>
<evidence type="ECO:0000313" key="11">
    <source>
        <dbReference type="Proteomes" id="UP000663828"/>
    </source>
</evidence>
<dbReference type="InterPro" id="IPR011042">
    <property type="entry name" value="6-blade_b-propeller_TolB-like"/>
</dbReference>
<keyword evidence="11" id="KW-1185">Reference proteome</keyword>